<evidence type="ECO:0000313" key="2">
    <source>
        <dbReference type="EMBL" id="VDN05458.1"/>
    </source>
</evidence>
<evidence type="ECO:0000313" key="3">
    <source>
        <dbReference type="Proteomes" id="UP000276776"/>
    </source>
</evidence>
<reference evidence="4" key="1">
    <citation type="submission" date="2017-02" db="UniProtKB">
        <authorList>
            <consortium name="WormBaseParasite"/>
        </authorList>
    </citation>
    <scope>IDENTIFICATION</scope>
</reference>
<proteinExistence type="predicted"/>
<dbReference type="OMA" id="TIHSLRC"/>
<accession>A0A0N5D4Q3</accession>
<sequence>MCNTNRGPSACLGDFCDIHNRDGKRAACGALRRSRQTIFSCVFIRQNSNDTYCHVIGSVTACWCRQMDFCNADLEAELFDVDEISDDNGSSKNLSVDDTTFNTSEREKVGNDDTVREGLQNEKENLEHKYYTIKNNLQKEREPLLVPEIKVVSMSSFHSTVNTSTPTTGARIHDATTRKSTLSASTTRSVKKKIQAAVQIDAAERIEVKPEGREQPSPVAAEPMLDSYEYDLNEK</sequence>
<dbReference type="OrthoDB" id="5877417at2759"/>
<evidence type="ECO:0000256" key="1">
    <source>
        <dbReference type="SAM" id="MobiDB-lite"/>
    </source>
</evidence>
<dbReference type="EMBL" id="UYYF01004562">
    <property type="protein sequence ID" value="VDN05458.1"/>
    <property type="molecule type" value="Genomic_DNA"/>
</dbReference>
<dbReference type="AlphaFoldDB" id="A0A0N5D4Q3"/>
<feature type="region of interest" description="Disordered" evidence="1">
    <location>
        <begin position="207"/>
        <end position="235"/>
    </location>
</feature>
<reference evidence="2 3" key="2">
    <citation type="submission" date="2018-11" db="EMBL/GenBank/DDBJ databases">
        <authorList>
            <consortium name="Pathogen Informatics"/>
        </authorList>
    </citation>
    <scope>NUCLEOTIDE SEQUENCE [LARGE SCALE GENOMIC DNA]</scope>
</reference>
<protein>
    <submittedName>
        <fullName evidence="4">Clip domain-containing protein</fullName>
    </submittedName>
</protein>
<dbReference type="Proteomes" id="UP000276776">
    <property type="component" value="Unassembled WGS sequence"/>
</dbReference>
<feature type="region of interest" description="Disordered" evidence="1">
    <location>
        <begin position="160"/>
        <end position="179"/>
    </location>
</feature>
<keyword evidence="3" id="KW-1185">Reference proteome</keyword>
<organism evidence="4">
    <name type="scientific">Thelazia callipaeda</name>
    <name type="common">Oriental eyeworm</name>
    <name type="synonym">Parasitic nematode</name>
    <dbReference type="NCBI Taxonomy" id="103827"/>
    <lineage>
        <taxon>Eukaryota</taxon>
        <taxon>Metazoa</taxon>
        <taxon>Ecdysozoa</taxon>
        <taxon>Nematoda</taxon>
        <taxon>Chromadorea</taxon>
        <taxon>Rhabditida</taxon>
        <taxon>Spirurina</taxon>
        <taxon>Spiruromorpha</taxon>
        <taxon>Thelazioidea</taxon>
        <taxon>Thelaziidae</taxon>
        <taxon>Thelazia</taxon>
    </lineage>
</organism>
<dbReference type="WBParaSite" id="TCLT_0000795901-mRNA-1">
    <property type="protein sequence ID" value="TCLT_0000795901-mRNA-1"/>
    <property type="gene ID" value="TCLT_0000795901"/>
</dbReference>
<evidence type="ECO:0000313" key="4">
    <source>
        <dbReference type="WBParaSite" id="TCLT_0000795901-mRNA-1"/>
    </source>
</evidence>
<name>A0A0N5D4Q3_THECL</name>
<gene>
    <name evidence="2" type="ORF">TCLT_LOCUS7948</name>
</gene>